<dbReference type="PANTHER" id="PTHR35526">
    <property type="entry name" value="ANTI-SIGMA-F FACTOR RSBW-RELATED"/>
    <property type="match status" value="1"/>
</dbReference>
<keyword evidence="1" id="KW-0418">Kinase</keyword>
<dbReference type="CDD" id="cd16936">
    <property type="entry name" value="HATPase_RsbW-like"/>
    <property type="match status" value="1"/>
</dbReference>
<dbReference type="InterPro" id="IPR036890">
    <property type="entry name" value="HATPase_C_sf"/>
</dbReference>
<name>A0ABS1NPV8_9ACTN</name>
<reference evidence="4 5" key="1">
    <citation type="submission" date="2021-01" db="EMBL/GenBank/DDBJ databases">
        <title>WGS of actinomycetes isolated from Thailand.</title>
        <authorList>
            <person name="Thawai C."/>
        </authorList>
    </citation>
    <scope>NUCLEOTIDE SEQUENCE [LARGE SCALE GENOMIC DNA]</scope>
    <source>
        <strain evidence="4 5">CA1R205</strain>
    </source>
</reference>
<protein>
    <submittedName>
        <fullName evidence="4">ATP-binding protein</fullName>
    </submittedName>
</protein>
<evidence type="ECO:0000259" key="3">
    <source>
        <dbReference type="Pfam" id="PF13581"/>
    </source>
</evidence>
<evidence type="ECO:0000313" key="5">
    <source>
        <dbReference type="Proteomes" id="UP000634229"/>
    </source>
</evidence>
<keyword evidence="4" id="KW-0547">Nucleotide-binding</keyword>
<dbReference type="InterPro" id="IPR050267">
    <property type="entry name" value="Anti-sigma-factor_SerPK"/>
</dbReference>
<feature type="region of interest" description="Disordered" evidence="2">
    <location>
        <begin position="144"/>
        <end position="163"/>
    </location>
</feature>
<dbReference type="GO" id="GO:0005524">
    <property type="term" value="F:ATP binding"/>
    <property type="evidence" value="ECO:0007669"/>
    <property type="project" value="UniProtKB-KW"/>
</dbReference>
<feature type="compositionally biased region" description="Low complexity" evidence="2">
    <location>
        <begin position="1"/>
        <end position="19"/>
    </location>
</feature>
<feature type="region of interest" description="Disordered" evidence="2">
    <location>
        <begin position="1"/>
        <end position="38"/>
    </location>
</feature>
<evidence type="ECO:0000256" key="1">
    <source>
        <dbReference type="ARBA" id="ARBA00022527"/>
    </source>
</evidence>
<dbReference type="InterPro" id="IPR003594">
    <property type="entry name" value="HATPase_dom"/>
</dbReference>
<comment type="caution">
    <text evidence="4">The sequence shown here is derived from an EMBL/GenBank/DDBJ whole genome shotgun (WGS) entry which is preliminary data.</text>
</comment>
<dbReference type="RefSeq" id="WP_201882079.1">
    <property type="nucleotide sequence ID" value="NZ_JAERRF010000036.1"/>
</dbReference>
<keyword evidence="4" id="KW-0067">ATP-binding</keyword>
<feature type="domain" description="Histidine kinase/HSP90-like ATPase" evidence="3">
    <location>
        <begin position="44"/>
        <end position="152"/>
    </location>
</feature>
<dbReference type="PANTHER" id="PTHR35526:SF3">
    <property type="entry name" value="ANTI-SIGMA-F FACTOR RSBW"/>
    <property type="match status" value="1"/>
</dbReference>
<dbReference type="Proteomes" id="UP000634229">
    <property type="component" value="Unassembled WGS sequence"/>
</dbReference>
<keyword evidence="5" id="KW-1185">Reference proteome</keyword>
<evidence type="ECO:0000313" key="4">
    <source>
        <dbReference type="EMBL" id="MBL1102000.1"/>
    </source>
</evidence>
<dbReference type="Gene3D" id="3.30.565.10">
    <property type="entry name" value="Histidine kinase-like ATPase, C-terminal domain"/>
    <property type="match status" value="1"/>
</dbReference>
<sequence>MTPTSTALPAASAHSLASVPHPPLGSPPAAAQSAQHRQYELPHHLTAAAVARRKARPDLSAWGLDEDTAYDALLVLTELVTNAVEHALPPVALHLWTITTADGHTGLHIDVTDGGPAPEDSPWATSYTADEHGRGRHIITSLASHTSTHHTDTTHHSATLALP</sequence>
<keyword evidence="1" id="KW-0723">Serine/threonine-protein kinase</keyword>
<dbReference type="SUPFAM" id="SSF55874">
    <property type="entry name" value="ATPase domain of HSP90 chaperone/DNA topoisomerase II/histidine kinase"/>
    <property type="match status" value="1"/>
</dbReference>
<proteinExistence type="predicted"/>
<gene>
    <name evidence="4" type="ORF">JK363_36295</name>
</gene>
<dbReference type="Pfam" id="PF13581">
    <property type="entry name" value="HATPase_c_2"/>
    <property type="match status" value="1"/>
</dbReference>
<keyword evidence="1" id="KW-0808">Transferase</keyword>
<accession>A0ABS1NPV8</accession>
<evidence type="ECO:0000256" key="2">
    <source>
        <dbReference type="SAM" id="MobiDB-lite"/>
    </source>
</evidence>
<dbReference type="EMBL" id="JAERRF010000036">
    <property type="protein sequence ID" value="MBL1102000.1"/>
    <property type="molecule type" value="Genomic_DNA"/>
</dbReference>
<organism evidence="4 5">
    <name type="scientific">Streptomyces coffeae</name>
    <dbReference type="NCBI Taxonomy" id="621382"/>
    <lineage>
        <taxon>Bacteria</taxon>
        <taxon>Bacillati</taxon>
        <taxon>Actinomycetota</taxon>
        <taxon>Actinomycetes</taxon>
        <taxon>Kitasatosporales</taxon>
        <taxon>Streptomycetaceae</taxon>
        <taxon>Streptomyces</taxon>
    </lineage>
</organism>